<evidence type="ECO:0000313" key="2">
    <source>
        <dbReference type="EMBL" id="PTU32199.1"/>
    </source>
</evidence>
<evidence type="ECO:0000313" key="3">
    <source>
        <dbReference type="Proteomes" id="UP000244248"/>
    </source>
</evidence>
<keyword evidence="3" id="KW-1185">Reference proteome</keyword>
<comment type="caution">
    <text evidence="2">The sequence shown here is derived from an EMBL/GenBank/DDBJ whole genome shotgun (WGS) entry which is preliminary data.</text>
</comment>
<proteinExistence type="predicted"/>
<evidence type="ECO:0000256" key="1">
    <source>
        <dbReference type="SAM" id="Phobius"/>
    </source>
</evidence>
<keyword evidence="1" id="KW-0472">Membrane</keyword>
<feature type="transmembrane region" description="Helical" evidence="1">
    <location>
        <begin position="117"/>
        <end position="139"/>
    </location>
</feature>
<keyword evidence="1" id="KW-1133">Transmembrane helix</keyword>
<dbReference type="EMBL" id="QANS01000002">
    <property type="protein sequence ID" value="PTU32199.1"/>
    <property type="molecule type" value="Genomic_DNA"/>
</dbReference>
<feature type="transmembrane region" description="Helical" evidence="1">
    <location>
        <begin position="25"/>
        <end position="43"/>
    </location>
</feature>
<organism evidence="2 3">
    <name type="scientific">Stenotrophobium rhamnosiphilum</name>
    <dbReference type="NCBI Taxonomy" id="2029166"/>
    <lineage>
        <taxon>Bacteria</taxon>
        <taxon>Pseudomonadati</taxon>
        <taxon>Pseudomonadota</taxon>
        <taxon>Gammaproteobacteria</taxon>
        <taxon>Nevskiales</taxon>
        <taxon>Nevskiaceae</taxon>
        <taxon>Stenotrophobium</taxon>
    </lineage>
</organism>
<protein>
    <submittedName>
        <fullName evidence="2">Uncharacterized protein</fullName>
    </submittedName>
</protein>
<name>A0A2T5MI34_9GAMM</name>
<feature type="transmembrane region" description="Helical" evidence="1">
    <location>
        <begin position="145"/>
        <end position="163"/>
    </location>
</feature>
<gene>
    <name evidence="2" type="ORF">CJD38_05940</name>
</gene>
<reference evidence="2 3" key="1">
    <citation type="submission" date="2018-04" db="EMBL/GenBank/DDBJ databases">
        <title>Novel species isolated from glacier.</title>
        <authorList>
            <person name="Liu Q."/>
            <person name="Xin Y.-H."/>
        </authorList>
    </citation>
    <scope>NUCLEOTIDE SEQUENCE [LARGE SCALE GENOMIC DNA]</scope>
    <source>
        <strain evidence="2 3">GT1R17</strain>
    </source>
</reference>
<dbReference type="Proteomes" id="UP000244248">
    <property type="component" value="Unassembled WGS sequence"/>
</dbReference>
<keyword evidence="1" id="KW-0812">Transmembrane</keyword>
<sequence length="374" mass="41195">MGAIVGAFPGTLLLVNTTGSGVEPVFLGALSGAAIGFVFWLLVSKLSGDDDQNEILEKNARLVPTSSSLRQVSKEVRKNYQMVNRELLAIATKNTPDFGKRVERSLRKMERGRRLRLIRKMLLLFSYALLSICVVIIAIRGWRNIPLSMPLAAMAMAILGAFIDNLVFKDHERASAINDTLTTVKKVSEIQKNGEITEGKIPLTVGFINLAGTQLDRMLFEDATAMSRIFLRTALARNEVPKSEILFIYAELDADGLFKNNSFKNVRQLAKETTASMVILASPNPADFIRKAVNLAGPRTANLVFTIDRNGAAFSRFFQSLFQNMRGGKDMLSSWVALAPQGPQVSQTNVPVTLLFAEAGKLAFRPEETPDKTQ</sequence>
<accession>A0A2T5MI34</accession>
<dbReference type="AlphaFoldDB" id="A0A2T5MI34"/>